<organism evidence="7 8">
    <name type="scientific">Streptomyces showdoensis</name>
    <dbReference type="NCBI Taxonomy" id="68268"/>
    <lineage>
        <taxon>Bacteria</taxon>
        <taxon>Bacillati</taxon>
        <taxon>Actinomycetota</taxon>
        <taxon>Actinomycetes</taxon>
        <taxon>Kitasatosporales</taxon>
        <taxon>Streptomycetaceae</taxon>
        <taxon>Streptomyces</taxon>
    </lineage>
</organism>
<sequence>MARTALSRDQVLDTAAALVKEHGPAALTMRRLAAELGTAVTSIYWHVGNRESLLDALVERTVADLGTLRPHGADPAERIVSVARLLRRALRDRPHLVAMVHERGLTEQMFLPAQRALIHEAHAAGLRGARAAELVRAVQFQVVGHVLVERNRERSPAQSPAETELWAARSSAGTPDEDPALARALAAPVDTERLFTAAVGALVAGLLGAHTGPEPSTR</sequence>
<dbReference type="GO" id="GO:0003700">
    <property type="term" value="F:DNA-binding transcription factor activity"/>
    <property type="evidence" value="ECO:0007669"/>
    <property type="project" value="TreeGrafter"/>
</dbReference>
<evidence type="ECO:0000256" key="1">
    <source>
        <dbReference type="ARBA" id="ARBA00023015"/>
    </source>
</evidence>
<evidence type="ECO:0000256" key="5">
    <source>
        <dbReference type="SAM" id="MobiDB-lite"/>
    </source>
</evidence>
<evidence type="ECO:0000256" key="4">
    <source>
        <dbReference type="PROSITE-ProRule" id="PRU00335"/>
    </source>
</evidence>
<name>A0A2P2GPJ7_STREW</name>
<reference evidence="7 8" key="1">
    <citation type="submission" date="2015-05" db="EMBL/GenBank/DDBJ databases">
        <title>Draft Genome assembly of Streptomyces showdoensis.</title>
        <authorList>
            <person name="Thapa K.K."/>
            <person name="Metsa-Ketela M."/>
        </authorList>
    </citation>
    <scope>NUCLEOTIDE SEQUENCE [LARGE SCALE GENOMIC DNA]</scope>
    <source>
        <strain evidence="7 8">ATCC 15227</strain>
    </source>
</reference>
<feature type="region of interest" description="Disordered" evidence="5">
    <location>
        <begin position="151"/>
        <end position="178"/>
    </location>
</feature>
<feature type="DNA-binding region" description="H-T-H motif" evidence="4">
    <location>
        <begin position="28"/>
        <end position="47"/>
    </location>
</feature>
<protein>
    <submittedName>
        <fullName evidence="7">TetR family transcriptional regulator</fullName>
    </submittedName>
</protein>
<keyword evidence="1" id="KW-0805">Transcription regulation</keyword>
<evidence type="ECO:0000256" key="3">
    <source>
        <dbReference type="ARBA" id="ARBA00023163"/>
    </source>
</evidence>
<accession>A0A2P2GPJ7</accession>
<dbReference type="PANTHER" id="PTHR30055:SF151">
    <property type="entry name" value="TRANSCRIPTIONAL REGULATORY PROTEIN"/>
    <property type="match status" value="1"/>
</dbReference>
<dbReference type="InterPro" id="IPR001647">
    <property type="entry name" value="HTH_TetR"/>
</dbReference>
<keyword evidence="8" id="KW-1185">Reference proteome</keyword>
<dbReference type="PROSITE" id="PS50977">
    <property type="entry name" value="HTH_TETR_2"/>
    <property type="match status" value="1"/>
</dbReference>
<dbReference type="SUPFAM" id="SSF48498">
    <property type="entry name" value="Tetracyclin repressor-like, C-terminal domain"/>
    <property type="match status" value="1"/>
</dbReference>
<evidence type="ECO:0000313" key="8">
    <source>
        <dbReference type="Proteomes" id="UP000265325"/>
    </source>
</evidence>
<dbReference type="InterPro" id="IPR036271">
    <property type="entry name" value="Tet_transcr_reg_TetR-rel_C_sf"/>
</dbReference>
<dbReference type="OrthoDB" id="4773059at2"/>
<dbReference type="PRINTS" id="PR00455">
    <property type="entry name" value="HTHTETR"/>
</dbReference>
<dbReference type="AlphaFoldDB" id="A0A2P2GPJ7"/>
<dbReference type="InterPro" id="IPR050109">
    <property type="entry name" value="HTH-type_TetR-like_transc_reg"/>
</dbReference>
<gene>
    <name evidence="7" type="ORF">VO63_13320</name>
</gene>
<evidence type="ECO:0000256" key="2">
    <source>
        <dbReference type="ARBA" id="ARBA00023125"/>
    </source>
</evidence>
<dbReference type="GO" id="GO:0000976">
    <property type="term" value="F:transcription cis-regulatory region binding"/>
    <property type="evidence" value="ECO:0007669"/>
    <property type="project" value="TreeGrafter"/>
</dbReference>
<comment type="caution">
    <text evidence="7">The sequence shown here is derived from an EMBL/GenBank/DDBJ whole genome shotgun (WGS) entry which is preliminary data.</text>
</comment>
<dbReference type="EMBL" id="LAQS01000017">
    <property type="protein sequence ID" value="KKZ73414.1"/>
    <property type="molecule type" value="Genomic_DNA"/>
</dbReference>
<evidence type="ECO:0000313" key="7">
    <source>
        <dbReference type="EMBL" id="KKZ73414.1"/>
    </source>
</evidence>
<dbReference type="SUPFAM" id="SSF46689">
    <property type="entry name" value="Homeodomain-like"/>
    <property type="match status" value="1"/>
</dbReference>
<feature type="domain" description="HTH tetR-type" evidence="6">
    <location>
        <begin position="5"/>
        <end position="65"/>
    </location>
</feature>
<dbReference type="Gene3D" id="1.10.357.10">
    <property type="entry name" value="Tetracycline Repressor, domain 2"/>
    <property type="match status" value="1"/>
</dbReference>
<dbReference type="RefSeq" id="WP_046907945.1">
    <property type="nucleotide sequence ID" value="NZ_BAAAXG010000026.1"/>
</dbReference>
<dbReference type="PANTHER" id="PTHR30055">
    <property type="entry name" value="HTH-TYPE TRANSCRIPTIONAL REGULATOR RUTR"/>
    <property type="match status" value="1"/>
</dbReference>
<dbReference type="InterPro" id="IPR009057">
    <property type="entry name" value="Homeodomain-like_sf"/>
</dbReference>
<dbReference type="Pfam" id="PF00440">
    <property type="entry name" value="TetR_N"/>
    <property type="match status" value="1"/>
</dbReference>
<proteinExistence type="predicted"/>
<keyword evidence="3" id="KW-0804">Transcription</keyword>
<evidence type="ECO:0000259" key="6">
    <source>
        <dbReference type="PROSITE" id="PS50977"/>
    </source>
</evidence>
<dbReference type="Proteomes" id="UP000265325">
    <property type="component" value="Unassembled WGS sequence"/>
</dbReference>
<keyword evidence="2 4" id="KW-0238">DNA-binding</keyword>